<dbReference type="InterPro" id="IPR017853">
    <property type="entry name" value="GH"/>
</dbReference>
<dbReference type="CDD" id="cd06563">
    <property type="entry name" value="GH20_chitobiase-like"/>
    <property type="match status" value="1"/>
</dbReference>
<dbReference type="InterPro" id="IPR025705">
    <property type="entry name" value="Beta_hexosaminidase_sua/sub"/>
</dbReference>
<dbReference type="GO" id="GO:0016020">
    <property type="term" value="C:membrane"/>
    <property type="evidence" value="ECO:0007669"/>
    <property type="project" value="TreeGrafter"/>
</dbReference>
<accession>A0A382B2U3</accession>
<dbReference type="PANTHER" id="PTHR22600">
    <property type="entry name" value="BETA-HEXOSAMINIDASE"/>
    <property type="match status" value="1"/>
</dbReference>
<keyword evidence="4" id="KW-0378">Hydrolase</keyword>
<dbReference type="PRINTS" id="PR00738">
    <property type="entry name" value="GLHYDRLASE20"/>
</dbReference>
<evidence type="ECO:0000259" key="7">
    <source>
        <dbReference type="Pfam" id="PF02838"/>
    </source>
</evidence>
<keyword evidence="5" id="KW-0326">Glycosidase</keyword>
<dbReference type="EC" id="3.2.1.52" evidence="3"/>
<dbReference type="Gene3D" id="3.20.20.80">
    <property type="entry name" value="Glycosidases"/>
    <property type="match status" value="1"/>
</dbReference>
<comment type="similarity">
    <text evidence="2">Belongs to the glycosyl hydrolase 20 family.</text>
</comment>
<evidence type="ECO:0000256" key="2">
    <source>
        <dbReference type="ARBA" id="ARBA00006285"/>
    </source>
</evidence>
<evidence type="ECO:0000259" key="6">
    <source>
        <dbReference type="Pfam" id="PF00728"/>
    </source>
</evidence>
<organism evidence="8">
    <name type="scientific">marine metagenome</name>
    <dbReference type="NCBI Taxonomy" id="408172"/>
    <lineage>
        <taxon>unclassified sequences</taxon>
        <taxon>metagenomes</taxon>
        <taxon>ecological metagenomes</taxon>
    </lineage>
</organism>
<gene>
    <name evidence="8" type="ORF">METZ01_LOCUS160980</name>
</gene>
<name>A0A382B2U3_9ZZZZ</name>
<dbReference type="GO" id="GO:0005975">
    <property type="term" value="P:carbohydrate metabolic process"/>
    <property type="evidence" value="ECO:0007669"/>
    <property type="project" value="InterPro"/>
</dbReference>
<evidence type="ECO:0000256" key="4">
    <source>
        <dbReference type="ARBA" id="ARBA00022801"/>
    </source>
</evidence>
<dbReference type="InterPro" id="IPR029018">
    <property type="entry name" value="Hex-like_dom2"/>
</dbReference>
<dbReference type="Pfam" id="PF02838">
    <property type="entry name" value="Glyco_hydro_20b"/>
    <property type="match status" value="1"/>
</dbReference>
<evidence type="ECO:0000256" key="1">
    <source>
        <dbReference type="ARBA" id="ARBA00001231"/>
    </source>
</evidence>
<dbReference type="GO" id="GO:0004563">
    <property type="term" value="F:beta-N-acetylhexosaminidase activity"/>
    <property type="evidence" value="ECO:0007669"/>
    <property type="project" value="UniProtKB-EC"/>
</dbReference>
<dbReference type="InterPro" id="IPR015882">
    <property type="entry name" value="HEX_bac_N"/>
</dbReference>
<dbReference type="Gene3D" id="3.30.379.10">
    <property type="entry name" value="Chitobiase/beta-hexosaminidase domain 2-like"/>
    <property type="match status" value="1"/>
</dbReference>
<protein>
    <recommendedName>
        <fullName evidence="3">beta-N-acetylhexosaminidase</fullName>
        <ecNumber evidence="3">3.2.1.52</ecNumber>
    </recommendedName>
</protein>
<dbReference type="InterPro" id="IPR015883">
    <property type="entry name" value="Glyco_hydro_20_cat"/>
</dbReference>
<dbReference type="EMBL" id="UINC01027969">
    <property type="protein sequence ID" value="SVB08126.1"/>
    <property type="molecule type" value="Genomic_DNA"/>
</dbReference>
<sequence length="629" mass="70703">MKLITETCTDGVISARFVNGGSDEISGYRICFSLLSKCSVVSGCKIMRQFGGYVEMEPDNQGILKIGEAWNFSFKYEFDRHAPVNVSWGPMGVYLKLNDGQTVDVISEPIKFPNSQVTSKKKLSAEEPGLRLIPHPLCWEKKSATCSLSGGIKLTGRLNKTEKKVISSLRSLIDRMGFSCMLNDQGVEVFFENAEKNFGEEEYEMQIKPDQIKISASHYSGYFYSLVSLLQLREVYNDSVPCGEIRDIPRFSWRGQHLDCARHYYQVGSILRLLDLMAFLKLNRFHWHLIDDESFRLELPSFPELAERTGLRGDGYFIPGVFGGGKGPEGGTYSAEDVKRINEHAESLGISVMPEIEIPAHSKALVKVMPELRDQQDESNEESVQGYLENTINPAKQETWDFLNKAIPEIKCMFPFGVIHLGCDEMPQKIWKKSPAINELKKQQGLESTEDVQEWTMKRVAGIVEKAGGRPAAWEEAGRGKKGGIGHESILFSWSGKEPGLNAAREGYEVVMCPAQHVYFDMAHTPEPHESGVSWAAFISLADALEWDPVSSNEPELKEKIIGIQGGLWSETVIKDSDMEAMLAPRILALSEVAWSTSSRKRRINEFVGAARYFGKIFEQLNWEVHELV</sequence>
<evidence type="ECO:0000313" key="8">
    <source>
        <dbReference type="EMBL" id="SVB08126.1"/>
    </source>
</evidence>
<comment type="catalytic activity">
    <reaction evidence="1">
        <text>Hydrolysis of terminal non-reducing N-acetyl-D-hexosamine residues in N-acetyl-beta-D-hexosaminides.</text>
        <dbReference type="EC" id="3.2.1.52"/>
    </reaction>
</comment>
<dbReference type="GO" id="GO:0030203">
    <property type="term" value="P:glycosaminoglycan metabolic process"/>
    <property type="evidence" value="ECO:0007669"/>
    <property type="project" value="TreeGrafter"/>
</dbReference>
<feature type="domain" description="Beta-hexosaminidase bacterial type N-terminal" evidence="7">
    <location>
        <begin position="131"/>
        <end position="247"/>
    </location>
</feature>
<dbReference type="Pfam" id="PF00728">
    <property type="entry name" value="Glyco_hydro_20"/>
    <property type="match status" value="1"/>
</dbReference>
<evidence type="ECO:0000256" key="3">
    <source>
        <dbReference type="ARBA" id="ARBA00012663"/>
    </source>
</evidence>
<dbReference type="SUPFAM" id="SSF51445">
    <property type="entry name" value="(Trans)glycosidases"/>
    <property type="match status" value="1"/>
</dbReference>
<dbReference type="PANTHER" id="PTHR22600:SF57">
    <property type="entry name" value="BETA-N-ACETYLHEXOSAMINIDASE"/>
    <property type="match status" value="1"/>
</dbReference>
<feature type="domain" description="Glycoside hydrolase family 20 catalytic" evidence="6">
    <location>
        <begin position="251"/>
        <end position="597"/>
    </location>
</feature>
<dbReference type="AlphaFoldDB" id="A0A382B2U3"/>
<evidence type="ECO:0000256" key="5">
    <source>
        <dbReference type="ARBA" id="ARBA00023295"/>
    </source>
</evidence>
<proteinExistence type="inferred from homology"/>
<reference evidence="8" key="1">
    <citation type="submission" date="2018-05" db="EMBL/GenBank/DDBJ databases">
        <authorList>
            <person name="Lanie J.A."/>
            <person name="Ng W.-L."/>
            <person name="Kazmierczak K.M."/>
            <person name="Andrzejewski T.M."/>
            <person name="Davidsen T.M."/>
            <person name="Wayne K.J."/>
            <person name="Tettelin H."/>
            <person name="Glass J.I."/>
            <person name="Rusch D."/>
            <person name="Podicherti R."/>
            <person name="Tsui H.-C.T."/>
            <person name="Winkler M.E."/>
        </authorList>
    </citation>
    <scope>NUCLEOTIDE SEQUENCE</scope>
</reference>
<dbReference type="SUPFAM" id="SSF55545">
    <property type="entry name" value="beta-N-acetylhexosaminidase-like domain"/>
    <property type="match status" value="1"/>
</dbReference>